<keyword evidence="2" id="KW-1185">Reference proteome</keyword>
<accession>A0ACC6C9P2</accession>
<reference evidence="1" key="1">
    <citation type="submission" date="2022-08" db="EMBL/GenBank/DDBJ databases">
        <title>Genome sequencing of Pelomonas sp. UHG3.</title>
        <authorList>
            <person name="So Y."/>
        </authorList>
    </citation>
    <scope>NUCLEOTIDE SEQUENCE</scope>
    <source>
        <strain evidence="1">UHG3</strain>
    </source>
</reference>
<sequence length="275" mass="30597">MSGFRGDRRHALCALATLAGAAGSSHADDAPPLRYIAPGTGDRFGSYVLALLERVRQRRGLRFQAVPPMQITQRRLELEVSRRGGVADLMWGMSNAQRRSELRCLEPRLDEGLIGCRLLVVRVDDLARWPASLATRVLQARRAGQGLHWPDVDILRDNGFRVDTAGGTLALYEMLQRGHIDYFPRSALEVLEELETLDSPDLTIAPGLMLRYPAGNHIFAGRHPQPQVDALEEQLAQLARSGEMKRLFDAAFDPVLRPLGLAGRRSITLHNRRDG</sequence>
<organism evidence="1 2">
    <name type="scientific">Roseateles hydrophilus</name>
    <dbReference type="NCBI Taxonomy" id="2975054"/>
    <lineage>
        <taxon>Bacteria</taxon>
        <taxon>Pseudomonadati</taxon>
        <taxon>Pseudomonadota</taxon>
        <taxon>Betaproteobacteria</taxon>
        <taxon>Burkholderiales</taxon>
        <taxon>Sphaerotilaceae</taxon>
        <taxon>Roseateles</taxon>
    </lineage>
</organism>
<gene>
    <name evidence="1" type="ORF">NYO99_08740</name>
</gene>
<protein>
    <submittedName>
        <fullName evidence="1">Uncharacterized protein</fullName>
    </submittedName>
</protein>
<comment type="caution">
    <text evidence="1">The sequence shown here is derived from an EMBL/GenBank/DDBJ whole genome shotgun (WGS) entry which is preliminary data.</text>
</comment>
<name>A0ACC6C9P2_9BURK</name>
<proteinExistence type="predicted"/>
<dbReference type="EMBL" id="JAPPUY010000002">
    <property type="protein sequence ID" value="MCY4745054.1"/>
    <property type="molecule type" value="Genomic_DNA"/>
</dbReference>
<evidence type="ECO:0000313" key="1">
    <source>
        <dbReference type="EMBL" id="MCY4745054.1"/>
    </source>
</evidence>
<evidence type="ECO:0000313" key="2">
    <source>
        <dbReference type="Proteomes" id="UP001076464"/>
    </source>
</evidence>
<dbReference type="Proteomes" id="UP001076464">
    <property type="component" value="Unassembled WGS sequence"/>
</dbReference>